<dbReference type="Pfam" id="PF19236">
    <property type="entry name" value="ADAMTS_CR_3"/>
    <property type="match status" value="1"/>
</dbReference>
<feature type="disulfide bond" evidence="15">
    <location>
        <begin position="483"/>
        <end position="501"/>
    </location>
</feature>
<dbReference type="Pfam" id="PF19030">
    <property type="entry name" value="TSP1_ADAMTS"/>
    <property type="match status" value="4"/>
</dbReference>
<feature type="binding site" evidence="14 16">
    <location>
        <position position="388"/>
    </location>
    <ligand>
        <name>Zn(2+)</name>
        <dbReference type="ChEBI" id="CHEBI:29105"/>
        <note>catalytic</note>
    </ligand>
</feature>
<dbReference type="GO" id="GO:0004222">
    <property type="term" value="F:metalloendopeptidase activity"/>
    <property type="evidence" value="ECO:0007669"/>
    <property type="project" value="InterPro"/>
</dbReference>
<feature type="disulfide bond" evidence="15">
    <location>
        <begin position="553"/>
        <end position="590"/>
    </location>
</feature>
<feature type="binding site" evidence="14 16">
    <location>
        <position position="394"/>
    </location>
    <ligand>
        <name>Zn(2+)</name>
        <dbReference type="ChEBI" id="CHEBI:29105"/>
        <note>catalytic</note>
    </ligand>
</feature>
<comment type="caution">
    <text evidence="16">Lacks conserved residue(s) required for the propagation of feature annotation.</text>
</comment>
<feature type="binding site" evidence="14">
    <location>
        <position position="239"/>
    </location>
    <ligand>
        <name>Ca(2+)</name>
        <dbReference type="ChEBI" id="CHEBI:29108"/>
        <label>2</label>
    </ligand>
</feature>
<keyword evidence="12" id="KW-0325">Glycoprotein</keyword>
<dbReference type="GO" id="GO:0046872">
    <property type="term" value="F:metal ion binding"/>
    <property type="evidence" value="ECO:0007669"/>
    <property type="project" value="UniProtKB-KW"/>
</dbReference>
<feature type="disulfide bond" evidence="15">
    <location>
        <begin position="312"/>
        <end position="368"/>
    </location>
</feature>
<dbReference type="GO" id="GO:0007229">
    <property type="term" value="P:integrin-mediated signaling pathway"/>
    <property type="evidence" value="ECO:0007669"/>
    <property type="project" value="UniProtKB-KW"/>
</dbReference>
<accession>K1RVI0</accession>
<protein>
    <submittedName>
        <fullName evidence="17">A disintegrin and metalloproteinase with thrombospondin motifs 6</fullName>
    </submittedName>
</protein>
<evidence type="ECO:0000256" key="3">
    <source>
        <dbReference type="ARBA" id="ARBA00022530"/>
    </source>
</evidence>
<dbReference type="InterPro" id="IPR050439">
    <property type="entry name" value="ADAMTS_ADAMTS-like"/>
</dbReference>
<dbReference type="Pfam" id="PF01421">
    <property type="entry name" value="Reprolysin"/>
    <property type="match status" value="1"/>
</dbReference>
<keyword evidence="8" id="KW-0378">Hydrolase</keyword>
<keyword evidence="6" id="KW-0732">Signal</keyword>
<feature type="binding site" evidence="14">
    <location>
        <position position="445"/>
    </location>
    <ligand>
        <name>Ca(2+)</name>
        <dbReference type="ChEBI" id="CHEBI:29108"/>
        <label>1</label>
    </ligand>
</feature>
<keyword evidence="14" id="KW-0106">Calcium</keyword>
<dbReference type="Gene3D" id="3.40.390.10">
    <property type="entry name" value="Collagenase (Catalytic Domain)"/>
    <property type="match status" value="1"/>
</dbReference>
<feature type="disulfide bond" evidence="15">
    <location>
        <begin position="489"/>
        <end position="525"/>
    </location>
</feature>
<evidence type="ECO:0000313" key="17">
    <source>
        <dbReference type="EMBL" id="EKC38796.1"/>
    </source>
</evidence>
<dbReference type="SUPFAM" id="SSF82895">
    <property type="entry name" value="TSP-1 type 1 repeat"/>
    <property type="match status" value="5"/>
</dbReference>
<feature type="binding site" evidence="14 16">
    <location>
        <position position="384"/>
    </location>
    <ligand>
        <name>Zn(2+)</name>
        <dbReference type="ChEBI" id="CHEBI:29105"/>
        <note>catalytic</note>
    </ligand>
</feature>
<feature type="disulfide bond" evidence="15">
    <location>
        <begin position="472"/>
        <end position="494"/>
    </location>
</feature>
<evidence type="ECO:0000256" key="14">
    <source>
        <dbReference type="PIRSR" id="PIRSR613273-2"/>
    </source>
</evidence>
<dbReference type="PROSITE" id="PS50900">
    <property type="entry name" value="PLAC"/>
    <property type="match status" value="1"/>
</dbReference>
<gene>
    <name evidence="17" type="ORF">CGI_10026596</name>
</gene>
<dbReference type="InterPro" id="IPR036383">
    <property type="entry name" value="TSP1_rpt_sf"/>
</dbReference>
<comment type="cofactor">
    <cofactor evidence="14">
        <name>Zn(2+)</name>
        <dbReference type="ChEBI" id="CHEBI:29105"/>
    </cofactor>
    <text evidence="14">Binds 1 zinc ion per subunit.</text>
</comment>
<evidence type="ECO:0000256" key="15">
    <source>
        <dbReference type="PIRSR" id="PIRSR613273-3"/>
    </source>
</evidence>
<evidence type="ECO:0000256" key="9">
    <source>
        <dbReference type="ARBA" id="ARBA00022833"/>
    </source>
</evidence>
<feature type="binding site" evidence="14">
    <location>
        <position position="332"/>
    </location>
    <ligand>
        <name>Ca(2+)</name>
        <dbReference type="ChEBI" id="CHEBI:29108"/>
        <label>1</label>
    </ligand>
</feature>
<keyword evidence="4" id="KW-0645">Protease</keyword>
<keyword evidence="3" id="KW-0272">Extracellular matrix</keyword>
<feature type="disulfide bond" evidence="15">
    <location>
        <begin position="514"/>
        <end position="530"/>
    </location>
</feature>
<dbReference type="GO" id="GO:0030198">
    <property type="term" value="P:extracellular matrix organization"/>
    <property type="evidence" value="ECO:0007669"/>
    <property type="project" value="InterPro"/>
</dbReference>
<feature type="disulfide bond" evidence="15">
    <location>
        <begin position="568"/>
        <end position="580"/>
    </location>
</feature>
<feature type="disulfide bond" evidence="15">
    <location>
        <begin position="557"/>
        <end position="595"/>
    </location>
</feature>
<dbReference type="PROSITE" id="PS50092">
    <property type="entry name" value="TSP1"/>
    <property type="match status" value="5"/>
</dbReference>
<dbReference type="PANTHER" id="PTHR13723:SF311">
    <property type="entry name" value="ADAM CYSTEINE-RICH DOMAIN-CONTAINING PROTEIN"/>
    <property type="match status" value="1"/>
</dbReference>
<dbReference type="FunFam" id="2.60.120.830:FF:000001">
    <property type="entry name" value="A disintegrin and metalloproteinase with thrombospondin motifs 1"/>
    <property type="match status" value="1"/>
</dbReference>
<evidence type="ECO:0000256" key="6">
    <source>
        <dbReference type="ARBA" id="ARBA00022729"/>
    </source>
</evidence>
<dbReference type="HOGENOM" id="CLU_000660_1_1_1"/>
<keyword evidence="9 14" id="KW-0862">Zinc</keyword>
<dbReference type="InterPro" id="IPR024079">
    <property type="entry name" value="MetalloPept_cat_dom_sf"/>
</dbReference>
<dbReference type="InParanoid" id="K1RVI0"/>
<dbReference type="InterPro" id="IPR013273">
    <property type="entry name" value="ADAMTS/ADAMTS-like"/>
</dbReference>
<dbReference type="SUPFAM" id="SSF55486">
    <property type="entry name" value="Metalloproteases ('zincins'), catalytic domain"/>
    <property type="match status" value="1"/>
</dbReference>
<evidence type="ECO:0000256" key="2">
    <source>
        <dbReference type="ARBA" id="ARBA00022525"/>
    </source>
</evidence>
<keyword evidence="11 15" id="KW-1015">Disulfide bond</keyword>
<feature type="disulfide bond" evidence="15">
    <location>
        <begin position="362"/>
        <end position="445"/>
    </location>
</feature>
<dbReference type="PANTHER" id="PTHR13723">
    <property type="entry name" value="ADAMTS A DISINTEGRIN AND METALLOPROTEASE WITH THROMBOSPONDIN MOTIFS PROTEASE"/>
    <property type="match status" value="1"/>
</dbReference>
<dbReference type="Pfam" id="PF01562">
    <property type="entry name" value="Pep_M12B_propep"/>
    <property type="match status" value="1"/>
</dbReference>
<dbReference type="FunFam" id="2.20.100.10:FF:000005">
    <property type="entry name" value="ADAM metallopeptidase with thrombospondin type 1 motif 9"/>
    <property type="match status" value="1"/>
</dbReference>
<dbReference type="SMART" id="SM00209">
    <property type="entry name" value="TSP1"/>
    <property type="match status" value="5"/>
</dbReference>
<keyword evidence="7" id="KW-0677">Repeat</keyword>
<dbReference type="PROSITE" id="PS50215">
    <property type="entry name" value="ADAM_MEPRO"/>
    <property type="match status" value="1"/>
</dbReference>
<dbReference type="InterPro" id="IPR001590">
    <property type="entry name" value="Peptidase_M12B"/>
</dbReference>
<evidence type="ECO:0000256" key="8">
    <source>
        <dbReference type="ARBA" id="ARBA00022801"/>
    </source>
</evidence>
<dbReference type="InterPro" id="IPR000884">
    <property type="entry name" value="TSP1_rpt"/>
</dbReference>
<evidence type="ECO:0000256" key="16">
    <source>
        <dbReference type="PROSITE-ProRule" id="PRU00276"/>
    </source>
</evidence>
<evidence type="ECO:0000256" key="4">
    <source>
        <dbReference type="ARBA" id="ARBA00022670"/>
    </source>
</evidence>
<keyword evidence="17" id="KW-0401">Integrin</keyword>
<comment type="subcellular location">
    <subcellularLocation>
        <location evidence="1">Secreted</location>
        <location evidence="1">Extracellular space</location>
        <location evidence="1">Extracellular matrix</location>
    </subcellularLocation>
</comment>
<dbReference type="GO" id="GO:0006508">
    <property type="term" value="P:proteolysis"/>
    <property type="evidence" value="ECO:0007669"/>
    <property type="project" value="UniProtKB-KW"/>
</dbReference>
<dbReference type="AlphaFoldDB" id="K1RVI0"/>
<dbReference type="Pfam" id="PF05986">
    <property type="entry name" value="ADAMTS_spacer1"/>
    <property type="match status" value="1"/>
</dbReference>
<dbReference type="InterPro" id="IPR045371">
    <property type="entry name" value="ADAMTS_CR_3"/>
</dbReference>
<feature type="disulfide bond" evidence="15">
    <location>
        <begin position="401"/>
        <end position="429"/>
    </location>
</feature>
<keyword evidence="10" id="KW-0482">Metalloprotease</keyword>
<dbReference type="EMBL" id="JH816764">
    <property type="protein sequence ID" value="EKC38796.1"/>
    <property type="molecule type" value="Genomic_DNA"/>
</dbReference>
<dbReference type="MEROPS" id="M12.248"/>
<organism evidence="17">
    <name type="scientific">Magallana gigas</name>
    <name type="common">Pacific oyster</name>
    <name type="synonym">Crassostrea gigas</name>
    <dbReference type="NCBI Taxonomy" id="29159"/>
    <lineage>
        <taxon>Eukaryota</taxon>
        <taxon>Metazoa</taxon>
        <taxon>Spiralia</taxon>
        <taxon>Lophotrochozoa</taxon>
        <taxon>Mollusca</taxon>
        <taxon>Bivalvia</taxon>
        <taxon>Autobranchia</taxon>
        <taxon>Pteriomorphia</taxon>
        <taxon>Ostreida</taxon>
        <taxon>Ostreoidea</taxon>
        <taxon>Ostreidae</taxon>
        <taxon>Magallana</taxon>
    </lineage>
</organism>
<evidence type="ECO:0000256" key="10">
    <source>
        <dbReference type="ARBA" id="ARBA00023049"/>
    </source>
</evidence>
<reference evidence="17" key="1">
    <citation type="journal article" date="2012" name="Nature">
        <title>The oyster genome reveals stress adaptation and complexity of shell formation.</title>
        <authorList>
            <person name="Zhang G."/>
            <person name="Fang X."/>
            <person name="Guo X."/>
            <person name="Li L."/>
            <person name="Luo R."/>
            <person name="Xu F."/>
            <person name="Yang P."/>
            <person name="Zhang L."/>
            <person name="Wang X."/>
            <person name="Qi H."/>
            <person name="Xiong Z."/>
            <person name="Que H."/>
            <person name="Xie Y."/>
            <person name="Holland P.W."/>
            <person name="Paps J."/>
            <person name="Zhu Y."/>
            <person name="Wu F."/>
            <person name="Chen Y."/>
            <person name="Wang J."/>
            <person name="Peng C."/>
            <person name="Meng J."/>
            <person name="Yang L."/>
            <person name="Liu J."/>
            <person name="Wen B."/>
            <person name="Zhang N."/>
            <person name="Huang Z."/>
            <person name="Zhu Q."/>
            <person name="Feng Y."/>
            <person name="Mount A."/>
            <person name="Hedgecock D."/>
            <person name="Xu Z."/>
            <person name="Liu Y."/>
            <person name="Domazet-Loso T."/>
            <person name="Du Y."/>
            <person name="Sun X."/>
            <person name="Zhang S."/>
            <person name="Liu B."/>
            <person name="Cheng P."/>
            <person name="Jiang X."/>
            <person name="Li J."/>
            <person name="Fan D."/>
            <person name="Wang W."/>
            <person name="Fu W."/>
            <person name="Wang T."/>
            <person name="Wang B."/>
            <person name="Zhang J."/>
            <person name="Peng Z."/>
            <person name="Li Y."/>
            <person name="Li N."/>
            <person name="Wang J."/>
            <person name="Chen M."/>
            <person name="He Y."/>
            <person name="Tan F."/>
            <person name="Song X."/>
            <person name="Zheng Q."/>
            <person name="Huang R."/>
            <person name="Yang H."/>
            <person name="Du X."/>
            <person name="Chen L."/>
            <person name="Yang M."/>
            <person name="Gaffney P.M."/>
            <person name="Wang S."/>
            <person name="Luo L."/>
            <person name="She Z."/>
            <person name="Ming Y."/>
            <person name="Huang W."/>
            <person name="Zhang S."/>
            <person name="Huang B."/>
            <person name="Zhang Y."/>
            <person name="Qu T."/>
            <person name="Ni P."/>
            <person name="Miao G."/>
            <person name="Wang J."/>
            <person name="Wang Q."/>
            <person name="Steinberg C.E."/>
            <person name="Wang H."/>
            <person name="Li N."/>
            <person name="Qian L."/>
            <person name="Zhang G."/>
            <person name="Li Y."/>
            <person name="Yang H."/>
            <person name="Liu X."/>
            <person name="Wang J."/>
            <person name="Yin Y."/>
            <person name="Wang J."/>
        </authorList>
    </citation>
    <scope>NUCLEOTIDE SEQUENCE [LARGE SCALE GENOMIC DNA]</scope>
    <source>
        <strain evidence="17">05x7-T-G4-1.051#20</strain>
    </source>
</reference>
<evidence type="ECO:0000256" key="12">
    <source>
        <dbReference type="ARBA" id="ARBA00023180"/>
    </source>
</evidence>
<dbReference type="CDD" id="cd04273">
    <property type="entry name" value="ZnMc_ADAMTS_like"/>
    <property type="match status" value="1"/>
</dbReference>
<evidence type="ECO:0000256" key="7">
    <source>
        <dbReference type="ARBA" id="ARBA00022737"/>
    </source>
</evidence>
<dbReference type="FunFam" id="3.40.390.10:FF:000001">
    <property type="entry name" value="A disintegrin and metalloproteinase with thrombospondin motifs 1"/>
    <property type="match status" value="1"/>
</dbReference>
<keyword evidence="2" id="KW-0964">Secreted</keyword>
<proteinExistence type="predicted"/>
<feature type="binding site" description="in inhibited form" evidence="14">
    <location>
        <position position="194"/>
    </location>
    <ligand>
        <name>Zn(2+)</name>
        <dbReference type="ChEBI" id="CHEBI:29105"/>
        <note>catalytic</note>
    </ligand>
</feature>
<dbReference type="InterPro" id="IPR010294">
    <property type="entry name" value="ADAMTS_spacer1"/>
</dbReference>
<dbReference type="Gene3D" id="2.60.120.830">
    <property type="match status" value="1"/>
</dbReference>
<dbReference type="InterPro" id="IPR010909">
    <property type="entry name" value="PLAC"/>
</dbReference>
<dbReference type="PRINTS" id="PR01857">
    <property type="entry name" value="ADAMTSFAMILY"/>
</dbReference>
<feature type="binding site" evidence="14">
    <location>
        <position position="239"/>
    </location>
    <ligand>
        <name>Ca(2+)</name>
        <dbReference type="ChEBI" id="CHEBI:29108"/>
        <label>1</label>
    </ligand>
</feature>
<dbReference type="InterPro" id="IPR002870">
    <property type="entry name" value="Peptidase_M12B_N"/>
</dbReference>
<evidence type="ECO:0000256" key="11">
    <source>
        <dbReference type="ARBA" id="ARBA00023157"/>
    </source>
</evidence>
<feature type="disulfide bond" evidence="15">
    <location>
        <begin position="343"/>
        <end position="350"/>
    </location>
</feature>
<sequence length="1101" mass="123894">MLMDKVNITEKKFLCSEQFQANSNQFDLAALLKRIGQYEMVIPTLVDEDGRFLSYNVSNYDSQGRVRRDLTNQENPSTVFYRISAFGQEFHFRLQINRELLSRSFSVGAFGNDGEEHSVNIRRNCHYVGYSRRPHESTAAISNCFGLHGIFQTQDEDYFVEPLWNDTSSDSGKGHPHVVYKRSSMQFPKDNVHCGVTDIFEKKDKSVNDNTRHIRSQGKLKLKKNRIPRSAVSREKNVETLVVADHKMVEYHGKKVIQSYVLSIMNIVAKLYHDASIGNAVNIVVSRLIVFEKEQANLTLNHDADQSLYNFCKWQHFLNFSSSSGHGGMYHDNAVLLTGYDICSYKNEPCGTLGLAPLSGMCGGDRSCSINEDIGLASAFTIAHEIGHNFGMRHDGLGNDCGVPGSNMTAGLMAAQLSKETRPFNWSFCSRNYITEFIDSEKSACLDNSPVVHVKHIDPRVQEVKRDSTEQCKIMYNSQSRSCKPELVCSELWCVDEQGECKTKGIPAADGTGCYITNTKEKGWCYQGECRALDYQPQPVDGSWGQWLSWDMCTRTCGGGIESSFRRCNDPEPRHGGKYCVGQRKRYRSCNIEACQNSEKDFRELQCEDFNKKPFRGKYYNWKPFSGAHDKPCALNCIADGFNFYTEQARKVIDGTKCYPDKMDMCINGKCLPVGCDGILGSVVVEDFCGVCNGDNSSCYTVNGTYNKIVSPGTYQEIVRIPKGAVHIRVSEIVESLNYLALKNMSNMFLINGGWTVDWPRMFYGAGTVFNYERLDGQPEVIHSTGPTTEDVVFMIILQEHNKGIYYEYNFPKNTSGSTANSSYIWKHFWSPCSGTCGKGRRTSVPVCVNSQDQSDASETLCDSASKPDTREEECNQNPCPREWSVSDWSHCSVTCGAGRKIRTVLCVQVVSQTEKTILPDSECVLPKPNSHRRCRRTDCPPAWVAADWGKCSSTCGEGEQKRDVMCMTSDQRKYLDSNKCQSDQKPAIVQKCNDNACPGPEWKAGKWDTCSAKCGKGRQSRVVVCLDHAGKLSSGCDARLRPTLVRECQSYCESKHSPRLECTDQDHAHFCPLVVKHKVCNRGYFYRMCCQSCRDAEQTP</sequence>
<dbReference type="Gene3D" id="3.40.1620.60">
    <property type="match status" value="1"/>
</dbReference>
<dbReference type="FunFam" id="2.20.100.10:FF:000006">
    <property type="entry name" value="A disintegrin and metalloproteinase with thrombospondin motifs 1"/>
    <property type="match status" value="1"/>
</dbReference>
<evidence type="ECO:0000256" key="13">
    <source>
        <dbReference type="PIRSR" id="PIRSR613273-1"/>
    </source>
</evidence>
<dbReference type="Pfam" id="PF00090">
    <property type="entry name" value="TSP_1"/>
    <property type="match status" value="1"/>
</dbReference>
<feature type="active site" evidence="13 16">
    <location>
        <position position="385"/>
    </location>
</feature>
<dbReference type="Gene3D" id="2.20.100.10">
    <property type="entry name" value="Thrombospondin type-1 (TSP1) repeat"/>
    <property type="match status" value="5"/>
</dbReference>
<dbReference type="Pfam" id="PF08686">
    <property type="entry name" value="PLAC"/>
    <property type="match status" value="1"/>
</dbReference>
<keyword evidence="5 14" id="KW-0479">Metal-binding</keyword>
<dbReference type="GO" id="GO:0031012">
    <property type="term" value="C:extracellular matrix"/>
    <property type="evidence" value="ECO:0007669"/>
    <property type="project" value="TreeGrafter"/>
</dbReference>
<name>K1RVI0_MAGGI</name>
<evidence type="ECO:0000256" key="1">
    <source>
        <dbReference type="ARBA" id="ARBA00004498"/>
    </source>
</evidence>
<evidence type="ECO:0000256" key="5">
    <source>
        <dbReference type="ARBA" id="ARBA00022723"/>
    </source>
</evidence>